<dbReference type="InterPro" id="IPR051983">
    <property type="entry name" value="WSB_SOCS-box_domain"/>
</dbReference>
<evidence type="ECO:0000256" key="1">
    <source>
        <dbReference type="ARBA" id="ARBA00022574"/>
    </source>
</evidence>
<dbReference type="Pfam" id="PF00400">
    <property type="entry name" value="WD40"/>
    <property type="match status" value="7"/>
</dbReference>
<dbReference type="PROSITE" id="PS50294">
    <property type="entry name" value="WD_REPEATS_REGION"/>
    <property type="match status" value="6"/>
</dbReference>
<protein>
    <submittedName>
        <fullName evidence="6">Uncharacterized protein</fullName>
    </submittedName>
</protein>
<feature type="repeat" description="WD" evidence="4">
    <location>
        <begin position="212"/>
        <end position="243"/>
    </location>
</feature>
<feature type="repeat" description="WD" evidence="4">
    <location>
        <begin position="339"/>
        <end position="370"/>
    </location>
</feature>
<dbReference type="InterPro" id="IPR019775">
    <property type="entry name" value="WD40_repeat_CS"/>
</dbReference>
<dbReference type="InterPro" id="IPR036322">
    <property type="entry name" value="WD40_repeat_dom_sf"/>
</dbReference>
<accession>A0ABP4J9K4</accession>
<keyword evidence="2" id="KW-0677">Repeat</keyword>
<keyword evidence="1 4" id="KW-0853">WD repeat</keyword>
<evidence type="ECO:0000256" key="3">
    <source>
        <dbReference type="ARBA" id="ARBA00022786"/>
    </source>
</evidence>
<dbReference type="PRINTS" id="PR00320">
    <property type="entry name" value="GPROTEINBRPT"/>
</dbReference>
<dbReference type="PROSITE" id="PS00678">
    <property type="entry name" value="WD_REPEATS_1"/>
    <property type="match status" value="1"/>
</dbReference>
<dbReference type="InterPro" id="IPR015943">
    <property type="entry name" value="WD40/YVTN_repeat-like_dom_sf"/>
</dbReference>
<feature type="repeat" description="WD" evidence="4">
    <location>
        <begin position="371"/>
        <end position="403"/>
    </location>
</feature>
<sequence>MRNEGTDAGQKDFTRELREFAADLRTLRIERGQPSYGKISKRAPAGRPLSVSALSSVMTGEYLPSLDFLMALVRTLLAFDAEQPRPLTRDHPQLLEWRSRWAKLKTLQDQSRSPSPLRFGADDSTADTTATKRRLAIEESPSSHKNTEHPGGQQAGLRAGASHDGPEEIARLQRILASQGLSARMLLSALEQGERIHLDPLPNHINGNSTGVAFSPDGRVLATTGEDGMVRLWDPATRKPIGTLIGHSGECFCPAFSPDGRVLATTGEDGMVRLWDPAAHRPIGTLTGHPDGTIRGSISVAFSPDGQVLATTGEDGAVRLWDPATHAPVGTLTGNNSWVAFSSDGRFLAATSTDGAVRLWDPATHEPVGTLTGHVGRSNMLAFSPDGRVLATTGDDGMVRLWDPITHEPVGTLTGHPNETLCVAFSPDGRVLATTGEDGAVRLWNLATREPVDILAGDNIVVAFSPDGRLLATTGEDGTLQLWITPSIRT</sequence>
<dbReference type="InterPro" id="IPR001680">
    <property type="entry name" value="WD40_rpt"/>
</dbReference>
<dbReference type="SUPFAM" id="SSF50978">
    <property type="entry name" value="WD40 repeat-like"/>
    <property type="match status" value="1"/>
</dbReference>
<organism evidence="6 7">
    <name type="scientific">Kitasatospora putterlickiae</name>
    <dbReference type="NCBI Taxonomy" id="221725"/>
    <lineage>
        <taxon>Bacteria</taxon>
        <taxon>Bacillati</taxon>
        <taxon>Actinomycetota</taxon>
        <taxon>Actinomycetes</taxon>
        <taxon>Kitasatosporales</taxon>
        <taxon>Streptomycetaceae</taxon>
        <taxon>Kitasatospora</taxon>
    </lineage>
</organism>
<evidence type="ECO:0000256" key="5">
    <source>
        <dbReference type="SAM" id="MobiDB-lite"/>
    </source>
</evidence>
<dbReference type="InterPro" id="IPR020472">
    <property type="entry name" value="WD40_PAC1"/>
</dbReference>
<dbReference type="RefSeq" id="WP_344345045.1">
    <property type="nucleotide sequence ID" value="NZ_BAAAKJ010000473.1"/>
</dbReference>
<name>A0ABP4J9K4_9ACTN</name>
<keyword evidence="3" id="KW-0833">Ubl conjugation pathway</keyword>
<reference evidence="7" key="1">
    <citation type="journal article" date="2019" name="Int. J. Syst. Evol. Microbiol.">
        <title>The Global Catalogue of Microorganisms (GCM) 10K type strain sequencing project: providing services to taxonomists for standard genome sequencing and annotation.</title>
        <authorList>
            <consortium name="The Broad Institute Genomics Platform"/>
            <consortium name="The Broad Institute Genome Sequencing Center for Infectious Disease"/>
            <person name="Wu L."/>
            <person name="Ma J."/>
        </authorList>
    </citation>
    <scope>NUCLEOTIDE SEQUENCE [LARGE SCALE GENOMIC DNA]</scope>
    <source>
        <strain evidence="7">JCM 12393</strain>
    </source>
</reference>
<feature type="repeat" description="WD" evidence="4">
    <location>
        <begin position="413"/>
        <end position="454"/>
    </location>
</feature>
<feature type="repeat" description="WD" evidence="4">
    <location>
        <begin position="462"/>
        <end position="483"/>
    </location>
</feature>
<dbReference type="SMART" id="SM00320">
    <property type="entry name" value="WD40"/>
    <property type="match status" value="7"/>
</dbReference>
<feature type="repeat" description="WD" evidence="4">
    <location>
        <begin position="244"/>
        <end position="276"/>
    </location>
</feature>
<evidence type="ECO:0000313" key="7">
    <source>
        <dbReference type="Proteomes" id="UP001499863"/>
    </source>
</evidence>
<gene>
    <name evidence="6" type="ORF">GCM10009639_67580</name>
</gene>
<comment type="caution">
    <text evidence="6">The sequence shown here is derived from an EMBL/GenBank/DDBJ whole genome shotgun (WGS) entry which is preliminary data.</text>
</comment>
<feature type="repeat" description="WD" evidence="4">
    <location>
        <begin position="299"/>
        <end position="331"/>
    </location>
</feature>
<evidence type="ECO:0000256" key="2">
    <source>
        <dbReference type="ARBA" id="ARBA00022737"/>
    </source>
</evidence>
<evidence type="ECO:0000256" key="4">
    <source>
        <dbReference type="PROSITE-ProRule" id="PRU00221"/>
    </source>
</evidence>
<feature type="compositionally biased region" description="Basic and acidic residues" evidence="5">
    <location>
        <begin position="135"/>
        <end position="148"/>
    </location>
</feature>
<feature type="region of interest" description="Disordered" evidence="5">
    <location>
        <begin position="107"/>
        <end position="165"/>
    </location>
</feature>
<evidence type="ECO:0000313" key="6">
    <source>
        <dbReference type="EMBL" id="GAA1413984.1"/>
    </source>
</evidence>
<dbReference type="PANTHER" id="PTHR15622:SF2">
    <property type="entry name" value="U4_U6 SMALL NUCLEAR RIBONUCLEOPROTEIN PRP4"/>
    <property type="match status" value="1"/>
</dbReference>
<dbReference type="Proteomes" id="UP001499863">
    <property type="component" value="Unassembled WGS sequence"/>
</dbReference>
<dbReference type="PROSITE" id="PS50082">
    <property type="entry name" value="WD_REPEATS_2"/>
    <property type="match status" value="7"/>
</dbReference>
<dbReference type="PANTHER" id="PTHR15622">
    <property type="entry name" value="WD40 REPEAT PROTEIN"/>
    <property type="match status" value="1"/>
</dbReference>
<keyword evidence="7" id="KW-1185">Reference proteome</keyword>
<dbReference type="Gene3D" id="2.130.10.10">
    <property type="entry name" value="YVTN repeat-like/Quinoprotein amine dehydrogenase"/>
    <property type="match status" value="2"/>
</dbReference>
<dbReference type="CDD" id="cd00200">
    <property type="entry name" value="WD40"/>
    <property type="match status" value="1"/>
</dbReference>
<proteinExistence type="predicted"/>
<dbReference type="EMBL" id="BAAAKJ010000473">
    <property type="protein sequence ID" value="GAA1413984.1"/>
    <property type="molecule type" value="Genomic_DNA"/>
</dbReference>